<dbReference type="AlphaFoldDB" id="Q212T3"/>
<gene>
    <name evidence="3" type="ordered locus">RPC_3059</name>
</gene>
<feature type="domain" description="CD-NTase-associated protein 12/Pycsar effector protein TIR" evidence="2">
    <location>
        <begin position="161"/>
        <end position="223"/>
    </location>
</feature>
<dbReference type="HOGENOM" id="CLU_1097864_0_0_5"/>
<dbReference type="RefSeq" id="WP_011473496.1">
    <property type="nucleotide sequence ID" value="NC_007925.1"/>
</dbReference>
<name>Q212T3_RHOPB</name>
<feature type="compositionally biased region" description="Polar residues" evidence="1">
    <location>
        <begin position="234"/>
        <end position="244"/>
    </location>
</feature>
<feature type="region of interest" description="Disordered" evidence="1">
    <location>
        <begin position="224"/>
        <end position="253"/>
    </location>
</feature>
<dbReference type="Pfam" id="PF10137">
    <property type="entry name" value="CAP12-PCTIR_TIR"/>
    <property type="match status" value="1"/>
</dbReference>
<protein>
    <recommendedName>
        <fullName evidence="2">CD-NTase-associated protein 12/Pycsar effector protein TIR domain-containing protein</fullName>
    </recommendedName>
</protein>
<accession>Q212T3</accession>
<reference evidence="3" key="1">
    <citation type="submission" date="2006-03" db="EMBL/GenBank/DDBJ databases">
        <title>Complete sequence of Rhodopseudomonas palustris BisB18.</title>
        <authorList>
            <consortium name="US DOE Joint Genome Institute"/>
            <person name="Copeland A."/>
            <person name="Lucas S."/>
            <person name="Lapidus A."/>
            <person name="Barry K."/>
            <person name="Detter J.C."/>
            <person name="Glavina del Rio T."/>
            <person name="Hammon N."/>
            <person name="Israni S."/>
            <person name="Dalin E."/>
            <person name="Tice H."/>
            <person name="Pitluck S."/>
            <person name="Chain P."/>
            <person name="Malfatti S."/>
            <person name="Shin M."/>
            <person name="Vergez L."/>
            <person name="Schmutz J."/>
            <person name="Larimer F."/>
            <person name="Land M."/>
            <person name="Hauser L."/>
            <person name="Pelletier D.A."/>
            <person name="Kyrpides N."/>
            <person name="Anderson I."/>
            <person name="Oda Y."/>
            <person name="Harwood C.S."/>
            <person name="Richardson P."/>
        </authorList>
    </citation>
    <scope>NUCLEOTIDE SEQUENCE [LARGE SCALE GENOMIC DNA]</scope>
    <source>
        <strain evidence="3">BisB18</strain>
    </source>
</reference>
<dbReference type="InterPro" id="IPR019302">
    <property type="entry name" value="CAP12/PCTIR_TIR_dom"/>
</dbReference>
<evidence type="ECO:0000259" key="2">
    <source>
        <dbReference type="Pfam" id="PF10137"/>
    </source>
</evidence>
<dbReference type="KEGG" id="rpc:RPC_3059"/>
<dbReference type="eggNOG" id="COG4271">
    <property type="taxonomic scope" value="Bacteria"/>
</dbReference>
<dbReference type="GO" id="GO:0050135">
    <property type="term" value="F:NADP+ nucleosidase activity"/>
    <property type="evidence" value="ECO:0007669"/>
    <property type="project" value="InterPro"/>
</dbReference>
<dbReference type="OrthoDB" id="5497289at2"/>
<dbReference type="EMBL" id="CP000301">
    <property type="protein sequence ID" value="ABD88603.1"/>
    <property type="molecule type" value="Genomic_DNA"/>
</dbReference>
<evidence type="ECO:0000256" key="1">
    <source>
        <dbReference type="SAM" id="MobiDB-lite"/>
    </source>
</evidence>
<sequence length="253" mass="27172">MVDQVQVKRLPPFPSRATVIAAANMLKAEGHSGFEALRLEYDLQHTDAGLGSGLLARATSLATYALQNPEVRTPEGIPLQTAIVARAGEHYRSGIQVNIGEREREAFKLASSRDGSLNDVTESGEDVISMRDGFVERRPAAPMKSQQSLWAPEAQLERSKRVFIVHGHDDNMKLSVSNFLMAIGLEPVILADQVNAGKTIIEKFERNADVGYAVVLLSPDDYSPQGGDGAPARTSYSSGATLSVGSAGHTSAR</sequence>
<proteinExistence type="predicted"/>
<organism evidence="3">
    <name type="scientific">Rhodopseudomonas palustris (strain BisB18)</name>
    <dbReference type="NCBI Taxonomy" id="316056"/>
    <lineage>
        <taxon>Bacteria</taxon>
        <taxon>Pseudomonadati</taxon>
        <taxon>Pseudomonadota</taxon>
        <taxon>Alphaproteobacteria</taxon>
        <taxon>Hyphomicrobiales</taxon>
        <taxon>Nitrobacteraceae</taxon>
        <taxon>Rhodopseudomonas</taxon>
    </lineage>
</organism>
<evidence type="ECO:0000313" key="3">
    <source>
        <dbReference type="EMBL" id="ABD88603.1"/>
    </source>
</evidence>